<evidence type="ECO:0000313" key="5">
    <source>
        <dbReference type="Proteomes" id="UP000243876"/>
    </source>
</evidence>
<dbReference type="PROSITE" id="PS51219">
    <property type="entry name" value="DPCK"/>
    <property type="match status" value="1"/>
</dbReference>
<feature type="region of interest" description="Disordered" evidence="3">
    <location>
        <begin position="258"/>
        <end position="279"/>
    </location>
</feature>
<proteinExistence type="inferred from homology"/>
<dbReference type="SUPFAM" id="SSF52540">
    <property type="entry name" value="P-loop containing nucleoside triphosphate hydrolases"/>
    <property type="match status" value="1"/>
</dbReference>
<dbReference type="AlphaFoldDB" id="A0A0D6ELY3"/>
<dbReference type="GO" id="GO:0004140">
    <property type="term" value="F:dephospho-CoA kinase activity"/>
    <property type="evidence" value="ECO:0007669"/>
    <property type="project" value="InterPro"/>
</dbReference>
<protein>
    <submittedName>
        <fullName evidence="4">SPOSA6832_02702-mRNA-1:cds</fullName>
    </submittedName>
</protein>
<keyword evidence="5" id="KW-1185">Reference proteome</keyword>
<evidence type="ECO:0000313" key="4">
    <source>
        <dbReference type="EMBL" id="CEQ41022.1"/>
    </source>
</evidence>
<dbReference type="Gene3D" id="3.40.50.300">
    <property type="entry name" value="P-loop containing nucleotide triphosphate hydrolases"/>
    <property type="match status" value="2"/>
</dbReference>
<dbReference type="Proteomes" id="UP000243876">
    <property type="component" value="Unassembled WGS sequence"/>
</dbReference>
<gene>
    <name evidence="4" type="primary">SPOSA6832_02702</name>
</gene>
<dbReference type="PANTHER" id="PTHR10695">
    <property type="entry name" value="DEPHOSPHO-COA KINASE-RELATED"/>
    <property type="match status" value="1"/>
</dbReference>
<evidence type="ECO:0000256" key="1">
    <source>
        <dbReference type="ARBA" id="ARBA00022741"/>
    </source>
</evidence>
<dbReference type="EMBL" id="CENE01000011">
    <property type="protein sequence ID" value="CEQ41022.1"/>
    <property type="molecule type" value="Genomic_DNA"/>
</dbReference>
<dbReference type="NCBIfam" id="TIGR00152">
    <property type="entry name" value="dephospho-CoA kinase"/>
    <property type="match status" value="1"/>
</dbReference>
<dbReference type="CDD" id="cd02022">
    <property type="entry name" value="DPCK"/>
    <property type="match status" value="1"/>
</dbReference>
<sequence length="279" mass="31129">MLGKSTVSSLLKAHNIPLIDLDILARVAVEPNSYALSALVSHFGHSILRDDGTLNREKLGSIVFNNEKERKLLNSIVHPAVRRLLAWELLKAWMRGEKICVVDAPLLIEAGLWKLCGAIVVVYWCAFVSPHSALLAFAPTSRFASPSSRSLAPHSSEILQLQRLRTRNNLSLADAQSRLSAQLPLSSKLVFADYVIDNSGPLPDLQAQVDRVVARLHKRAGWSWLLSWLLPPVGIVRALLRVGWRLYIKGVGKERRTTTRGERKAEEIEMRNRRRGGSS</sequence>
<dbReference type="PANTHER" id="PTHR10695:SF46">
    <property type="entry name" value="BIFUNCTIONAL COENZYME A SYNTHASE-RELATED"/>
    <property type="match status" value="1"/>
</dbReference>
<dbReference type="GO" id="GO:0005524">
    <property type="term" value="F:ATP binding"/>
    <property type="evidence" value="ECO:0007669"/>
    <property type="project" value="UniProtKB-KW"/>
</dbReference>
<reference evidence="5" key="1">
    <citation type="submission" date="2015-02" db="EMBL/GenBank/DDBJ databases">
        <authorList>
            <person name="Gon?alves P."/>
        </authorList>
    </citation>
    <scope>NUCLEOTIDE SEQUENCE [LARGE SCALE GENOMIC DNA]</scope>
</reference>
<dbReference type="InterPro" id="IPR001977">
    <property type="entry name" value="Depp_CoAkinase"/>
</dbReference>
<keyword evidence="1" id="KW-0547">Nucleotide-binding</keyword>
<dbReference type="OrthoDB" id="247245at2759"/>
<dbReference type="GO" id="GO:0015937">
    <property type="term" value="P:coenzyme A biosynthetic process"/>
    <property type="evidence" value="ECO:0007669"/>
    <property type="project" value="InterPro"/>
</dbReference>
<name>A0A0D6ELY3_SPOSA</name>
<evidence type="ECO:0000256" key="3">
    <source>
        <dbReference type="SAM" id="MobiDB-lite"/>
    </source>
</evidence>
<feature type="compositionally biased region" description="Basic and acidic residues" evidence="3">
    <location>
        <begin position="258"/>
        <end position="271"/>
    </location>
</feature>
<organism evidence="4 5">
    <name type="scientific">Sporidiobolus salmonicolor</name>
    <name type="common">Yeast-like fungus</name>
    <name type="synonym">Sporobolomyces salmonicolor</name>
    <dbReference type="NCBI Taxonomy" id="5005"/>
    <lineage>
        <taxon>Eukaryota</taxon>
        <taxon>Fungi</taxon>
        <taxon>Dikarya</taxon>
        <taxon>Basidiomycota</taxon>
        <taxon>Pucciniomycotina</taxon>
        <taxon>Microbotryomycetes</taxon>
        <taxon>Sporidiobolales</taxon>
        <taxon>Sporidiobolaceae</taxon>
        <taxon>Sporobolomyces</taxon>
    </lineage>
</organism>
<dbReference type="Pfam" id="PF01121">
    <property type="entry name" value="CoaE"/>
    <property type="match status" value="2"/>
</dbReference>
<keyword evidence="2" id="KW-0067">ATP-binding</keyword>
<evidence type="ECO:0000256" key="2">
    <source>
        <dbReference type="ARBA" id="ARBA00022840"/>
    </source>
</evidence>
<accession>A0A0D6ELY3</accession>
<dbReference type="InterPro" id="IPR027417">
    <property type="entry name" value="P-loop_NTPase"/>
</dbReference>
<dbReference type="HAMAP" id="MF_00376">
    <property type="entry name" value="Dephospho_CoA_kinase"/>
    <property type="match status" value="1"/>
</dbReference>